<dbReference type="GO" id="GO:0003700">
    <property type="term" value="F:DNA-binding transcription factor activity"/>
    <property type="evidence" value="ECO:0007669"/>
    <property type="project" value="TreeGrafter"/>
</dbReference>
<dbReference type="SUPFAM" id="SSF46785">
    <property type="entry name" value="Winged helix' DNA-binding domain"/>
    <property type="match status" value="1"/>
</dbReference>
<dbReference type="Gene3D" id="3.30.450.40">
    <property type="match status" value="1"/>
</dbReference>
<reference evidence="6 7" key="1">
    <citation type="submission" date="2018-06" db="EMBL/GenBank/DDBJ databases">
        <title>Genomic Encyclopedia of Type Strains, Phase IV (KMG-IV): sequencing the most valuable type-strain genomes for metagenomic binning, comparative biology and taxonomic classification.</title>
        <authorList>
            <person name="Goeker M."/>
        </authorList>
    </citation>
    <scope>NUCLEOTIDE SEQUENCE [LARGE SCALE GENOMIC DNA]</scope>
    <source>
        <strain evidence="6 7">DSM 45521</strain>
    </source>
</reference>
<dbReference type="InterPro" id="IPR050707">
    <property type="entry name" value="HTH_MetabolicPath_Reg"/>
</dbReference>
<accession>A0A318RGK9</accession>
<dbReference type="PANTHER" id="PTHR30136:SF35">
    <property type="entry name" value="HTH-TYPE TRANSCRIPTIONAL REGULATOR RV1719"/>
    <property type="match status" value="1"/>
</dbReference>
<keyword evidence="7" id="KW-1185">Reference proteome</keyword>
<evidence type="ECO:0000313" key="7">
    <source>
        <dbReference type="Proteomes" id="UP000247591"/>
    </source>
</evidence>
<sequence length="241" mass="26214">MDNRTVSRVVSILELVAAEQSGMTLTQLSRALDAPKSSVHGIVRTLEHSGYLFRSRSTYHIGPSINGLAAASSTSVIELAKPVIEKLAMDFDETVLLGTRVGEAVAYQYFVESAQPVRFSPPRVRKSQPRPSSIMKLYLAYRSVAERESYLTSHILDAEERVTMDNELATVRATGFAYNRGETAAGLTAIAIGLFAESHLMAGISIAGPTDRMNPQLERMADGLTAANRQISDMLGHLDEA</sequence>
<feature type="domain" description="HTH iclR-type" evidence="4">
    <location>
        <begin position="3"/>
        <end position="63"/>
    </location>
</feature>
<feature type="domain" description="IclR-ED" evidence="5">
    <location>
        <begin position="62"/>
        <end position="237"/>
    </location>
</feature>
<dbReference type="Pfam" id="PF01614">
    <property type="entry name" value="IclR_C"/>
    <property type="match status" value="1"/>
</dbReference>
<evidence type="ECO:0000256" key="3">
    <source>
        <dbReference type="ARBA" id="ARBA00023163"/>
    </source>
</evidence>
<evidence type="ECO:0000256" key="2">
    <source>
        <dbReference type="ARBA" id="ARBA00023125"/>
    </source>
</evidence>
<evidence type="ECO:0000259" key="4">
    <source>
        <dbReference type="PROSITE" id="PS51077"/>
    </source>
</evidence>
<dbReference type="InterPro" id="IPR036390">
    <property type="entry name" value="WH_DNA-bd_sf"/>
</dbReference>
<dbReference type="InterPro" id="IPR029016">
    <property type="entry name" value="GAF-like_dom_sf"/>
</dbReference>
<comment type="caution">
    <text evidence="6">The sequence shown here is derived from an EMBL/GenBank/DDBJ whole genome shotgun (WGS) entry which is preliminary data.</text>
</comment>
<dbReference type="PROSITE" id="PS51077">
    <property type="entry name" value="HTH_ICLR"/>
    <property type="match status" value="1"/>
</dbReference>
<name>A0A318RGK9_WILLI</name>
<evidence type="ECO:0000313" key="6">
    <source>
        <dbReference type="EMBL" id="PYE12323.1"/>
    </source>
</evidence>
<dbReference type="Gene3D" id="1.10.10.10">
    <property type="entry name" value="Winged helix-like DNA-binding domain superfamily/Winged helix DNA-binding domain"/>
    <property type="match status" value="1"/>
</dbReference>
<dbReference type="InterPro" id="IPR036388">
    <property type="entry name" value="WH-like_DNA-bd_sf"/>
</dbReference>
<dbReference type="PANTHER" id="PTHR30136">
    <property type="entry name" value="HELIX-TURN-HELIX TRANSCRIPTIONAL REGULATOR, ICLR FAMILY"/>
    <property type="match status" value="1"/>
</dbReference>
<organism evidence="6 7">
    <name type="scientific">Williamsia limnetica</name>
    <dbReference type="NCBI Taxonomy" id="882452"/>
    <lineage>
        <taxon>Bacteria</taxon>
        <taxon>Bacillati</taxon>
        <taxon>Actinomycetota</taxon>
        <taxon>Actinomycetes</taxon>
        <taxon>Mycobacteriales</taxon>
        <taxon>Nocardiaceae</taxon>
        <taxon>Williamsia</taxon>
    </lineage>
</organism>
<dbReference type="Proteomes" id="UP000247591">
    <property type="component" value="Unassembled WGS sequence"/>
</dbReference>
<protein>
    <submittedName>
        <fullName evidence="6">IclR family transcriptional regulator</fullName>
    </submittedName>
</protein>
<evidence type="ECO:0000256" key="1">
    <source>
        <dbReference type="ARBA" id="ARBA00023015"/>
    </source>
</evidence>
<dbReference type="PROSITE" id="PS51078">
    <property type="entry name" value="ICLR_ED"/>
    <property type="match status" value="1"/>
</dbReference>
<dbReference type="GO" id="GO:0003677">
    <property type="term" value="F:DNA binding"/>
    <property type="evidence" value="ECO:0007669"/>
    <property type="project" value="UniProtKB-KW"/>
</dbReference>
<dbReference type="Pfam" id="PF09339">
    <property type="entry name" value="HTH_IclR"/>
    <property type="match status" value="1"/>
</dbReference>
<dbReference type="SMART" id="SM00346">
    <property type="entry name" value="HTH_ICLR"/>
    <property type="match status" value="1"/>
</dbReference>
<dbReference type="GO" id="GO:0045892">
    <property type="term" value="P:negative regulation of DNA-templated transcription"/>
    <property type="evidence" value="ECO:0007669"/>
    <property type="project" value="TreeGrafter"/>
</dbReference>
<keyword evidence="3" id="KW-0804">Transcription</keyword>
<proteinExistence type="predicted"/>
<dbReference type="InterPro" id="IPR005471">
    <property type="entry name" value="Tscrpt_reg_IclR_N"/>
</dbReference>
<keyword evidence="2" id="KW-0238">DNA-binding</keyword>
<dbReference type="EMBL" id="QJSP01000023">
    <property type="protein sequence ID" value="PYE12323.1"/>
    <property type="molecule type" value="Genomic_DNA"/>
</dbReference>
<dbReference type="SUPFAM" id="SSF55781">
    <property type="entry name" value="GAF domain-like"/>
    <property type="match status" value="1"/>
</dbReference>
<dbReference type="AlphaFoldDB" id="A0A318RGK9"/>
<gene>
    <name evidence="6" type="ORF">DFR67_12348</name>
</gene>
<dbReference type="InterPro" id="IPR014757">
    <property type="entry name" value="Tscrpt_reg_IclR_C"/>
</dbReference>
<evidence type="ECO:0000259" key="5">
    <source>
        <dbReference type="PROSITE" id="PS51078"/>
    </source>
</evidence>
<keyword evidence="1" id="KW-0805">Transcription regulation</keyword>